<dbReference type="Proteomes" id="UP001287356">
    <property type="component" value="Unassembled WGS sequence"/>
</dbReference>
<dbReference type="EMBL" id="JAULSN010000005">
    <property type="protein sequence ID" value="KAK3371570.1"/>
    <property type="molecule type" value="Genomic_DNA"/>
</dbReference>
<proteinExistence type="predicted"/>
<evidence type="ECO:0008006" key="4">
    <source>
        <dbReference type="Google" id="ProtNLM"/>
    </source>
</evidence>
<accession>A0AAE0K8W0</accession>
<keyword evidence="1" id="KW-0732">Signal</keyword>
<evidence type="ECO:0000313" key="2">
    <source>
        <dbReference type="EMBL" id="KAK3371570.1"/>
    </source>
</evidence>
<gene>
    <name evidence="2" type="ORF">B0T24DRAFT_325183</name>
</gene>
<keyword evidence="3" id="KW-1185">Reference proteome</keyword>
<protein>
    <recommendedName>
        <fullName evidence="4">Secreted protein</fullName>
    </recommendedName>
</protein>
<sequence>MVGAECVSAAMYFGLLSLFLFPFRASPAKAGRIGRVGAKGGRLMCMAFGRAVRYRLDAAAKEGKKSWCGMWIAQRGTGLAPRLAVGAAVSGISRRNGCDSKEDRSLEMLTTARAVLMAKHRI</sequence>
<evidence type="ECO:0000256" key="1">
    <source>
        <dbReference type="SAM" id="SignalP"/>
    </source>
</evidence>
<reference evidence="2" key="2">
    <citation type="submission" date="2023-06" db="EMBL/GenBank/DDBJ databases">
        <authorList>
            <consortium name="Lawrence Berkeley National Laboratory"/>
            <person name="Haridas S."/>
            <person name="Hensen N."/>
            <person name="Bonometti L."/>
            <person name="Westerberg I."/>
            <person name="Brannstrom I.O."/>
            <person name="Guillou S."/>
            <person name="Cros-Aarteil S."/>
            <person name="Calhoun S."/>
            <person name="Kuo A."/>
            <person name="Mondo S."/>
            <person name="Pangilinan J."/>
            <person name="Riley R."/>
            <person name="Labutti K."/>
            <person name="Andreopoulos B."/>
            <person name="Lipzen A."/>
            <person name="Chen C."/>
            <person name="Yanf M."/>
            <person name="Daum C."/>
            <person name="Ng V."/>
            <person name="Clum A."/>
            <person name="Steindorff A."/>
            <person name="Ohm R."/>
            <person name="Martin F."/>
            <person name="Silar P."/>
            <person name="Natvig D."/>
            <person name="Lalanne C."/>
            <person name="Gautier V."/>
            <person name="Ament-Velasquez S.L."/>
            <person name="Kruys A."/>
            <person name="Hutchinson M.I."/>
            <person name="Powell A.J."/>
            <person name="Barry K."/>
            <person name="Miller A.N."/>
            <person name="Grigoriev I.V."/>
            <person name="Debuchy R."/>
            <person name="Gladieux P."/>
            <person name="Thoren M.H."/>
            <person name="Johannesson H."/>
        </authorList>
    </citation>
    <scope>NUCLEOTIDE SEQUENCE</scope>
    <source>
        <strain evidence="2">CBS 958.72</strain>
    </source>
</reference>
<comment type="caution">
    <text evidence="2">The sequence shown here is derived from an EMBL/GenBank/DDBJ whole genome shotgun (WGS) entry which is preliminary data.</text>
</comment>
<organism evidence="2 3">
    <name type="scientific">Lasiosphaeria ovina</name>
    <dbReference type="NCBI Taxonomy" id="92902"/>
    <lineage>
        <taxon>Eukaryota</taxon>
        <taxon>Fungi</taxon>
        <taxon>Dikarya</taxon>
        <taxon>Ascomycota</taxon>
        <taxon>Pezizomycotina</taxon>
        <taxon>Sordariomycetes</taxon>
        <taxon>Sordariomycetidae</taxon>
        <taxon>Sordariales</taxon>
        <taxon>Lasiosphaeriaceae</taxon>
        <taxon>Lasiosphaeria</taxon>
    </lineage>
</organism>
<dbReference type="AlphaFoldDB" id="A0AAE0K8W0"/>
<feature type="signal peptide" evidence="1">
    <location>
        <begin position="1"/>
        <end position="30"/>
    </location>
</feature>
<name>A0AAE0K8W0_9PEZI</name>
<feature type="chain" id="PRO_5042110830" description="Secreted protein" evidence="1">
    <location>
        <begin position="31"/>
        <end position="122"/>
    </location>
</feature>
<evidence type="ECO:0000313" key="3">
    <source>
        <dbReference type="Proteomes" id="UP001287356"/>
    </source>
</evidence>
<reference evidence="2" key="1">
    <citation type="journal article" date="2023" name="Mol. Phylogenet. Evol.">
        <title>Genome-scale phylogeny and comparative genomics of the fungal order Sordariales.</title>
        <authorList>
            <person name="Hensen N."/>
            <person name="Bonometti L."/>
            <person name="Westerberg I."/>
            <person name="Brannstrom I.O."/>
            <person name="Guillou S."/>
            <person name="Cros-Aarteil S."/>
            <person name="Calhoun S."/>
            <person name="Haridas S."/>
            <person name="Kuo A."/>
            <person name="Mondo S."/>
            <person name="Pangilinan J."/>
            <person name="Riley R."/>
            <person name="LaButti K."/>
            <person name="Andreopoulos B."/>
            <person name="Lipzen A."/>
            <person name="Chen C."/>
            <person name="Yan M."/>
            <person name="Daum C."/>
            <person name="Ng V."/>
            <person name="Clum A."/>
            <person name="Steindorff A."/>
            <person name="Ohm R.A."/>
            <person name="Martin F."/>
            <person name="Silar P."/>
            <person name="Natvig D.O."/>
            <person name="Lalanne C."/>
            <person name="Gautier V."/>
            <person name="Ament-Velasquez S.L."/>
            <person name="Kruys A."/>
            <person name="Hutchinson M.I."/>
            <person name="Powell A.J."/>
            <person name="Barry K."/>
            <person name="Miller A.N."/>
            <person name="Grigoriev I.V."/>
            <person name="Debuchy R."/>
            <person name="Gladieux P."/>
            <person name="Hiltunen Thoren M."/>
            <person name="Johannesson H."/>
        </authorList>
    </citation>
    <scope>NUCLEOTIDE SEQUENCE</scope>
    <source>
        <strain evidence="2">CBS 958.72</strain>
    </source>
</reference>